<dbReference type="EMBL" id="JAOBTT010000001">
    <property type="protein sequence ID" value="MDZ7278035.1"/>
    <property type="molecule type" value="Genomic_DNA"/>
</dbReference>
<evidence type="ECO:0000256" key="6">
    <source>
        <dbReference type="ARBA" id="ARBA00022723"/>
    </source>
</evidence>
<evidence type="ECO:0000313" key="13">
    <source>
        <dbReference type="Proteomes" id="UP001288620"/>
    </source>
</evidence>
<dbReference type="Pfam" id="PF04055">
    <property type="entry name" value="Radical_SAM"/>
    <property type="match status" value="1"/>
</dbReference>
<dbReference type="SMART" id="SM00729">
    <property type="entry name" value="Elp3"/>
    <property type="match status" value="1"/>
</dbReference>
<keyword evidence="5" id="KW-0949">S-adenosyl-L-methionine</keyword>
<evidence type="ECO:0000256" key="5">
    <source>
        <dbReference type="ARBA" id="ARBA00022691"/>
    </source>
</evidence>
<comment type="similarity">
    <text evidence="3">Belongs to the radical SAM superfamily. KamA family.</text>
</comment>
<protein>
    <submittedName>
        <fullName evidence="12">Radical SAM protein</fullName>
    </submittedName>
</protein>
<keyword evidence="13" id="KW-1185">Reference proteome</keyword>
<keyword evidence="8" id="KW-0408">Iron</keyword>
<accession>A0ABU5LEF3</accession>
<keyword evidence="4" id="KW-0004">4Fe-4S</keyword>
<dbReference type="SFLD" id="SFLDG01070">
    <property type="entry name" value="PLP-dependent"/>
    <property type="match status" value="1"/>
</dbReference>
<name>A0ABU5LEF3_9GAMM</name>
<dbReference type="InterPro" id="IPR003739">
    <property type="entry name" value="Lys_aminomutase/Glu_NH3_mut"/>
</dbReference>
<evidence type="ECO:0000256" key="2">
    <source>
        <dbReference type="ARBA" id="ARBA00001966"/>
    </source>
</evidence>
<sequence length="340" mass="39145">MSKNNIIEVKHFEEETRFSEKTTPYLRELIKKSTAIRDMYEFNPEYETLPANLDVDLLNEKTSTPVFGTVRKYDGQLLVLLSYTCAANCRYCERQDRVGVGLDVEGRLKMSQIDDIVDYIANDPTIYEVIASGGDPLTNPKGLQYLFNKLKEIEHVKVVRIHTRYPLQNPGKVRMDLMEELAKAKPTVYLSLHIDHPDELQPEVIELIHAFRKMGYVMLTQTVFLKTINDNKETLKTLFLRLFELGVRPYYIYHGQEVTSTRRFVMSLEDEMAIMTQLRNELSGLAFPQHVIDIPSASGKVVVPSEHWNTDTATVTDFYGKTVNTHDWSTVIKQVTPENC</sequence>
<reference evidence="13" key="1">
    <citation type="submission" date="2023-07" db="EMBL/GenBank/DDBJ databases">
        <title>Structural and functional analysis of rice phyllospheric bacteria for their antimicrobial properties and defense elicitation against blast disease.</title>
        <authorList>
            <person name="Sahu K.P."/>
            <person name="Asharani P."/>
            <person name="Kumar M."/>
            <person name="Reddy B."/>
            <person name="Kumar A."/>
        </authorList>
    </citation>
    <scope>NUCLEOTIDE SEQUENCE [LARGE SCALE GENOMIC DNA]</scope>
    <source>
        <strain evidence="13">OsEp_Plm_30P10</strain>
    </source>
</reference>
<proteinExistence type="inferred from homology"/>
<keyword evidence="7" id="KW-0663">Pyridoxal phosphate</keyword>
<dbReference type="SUPFAM" id="SSF102114">
    <property type="entry name" value="Radical SAM enzymes"/>
    <property type="match status" value="1"/>
</dbReference>
<comment type="cofactor">
    <cofactor evidence="2">
        <name>[4Fe-4S] cluster</name>
        <dbReference type="ChEBI" id="CHEBI:49883"/>
    </cofactor>
</comment>
<keyword evidence="9" id="KW-0411">Iron-sulfur</keyword>
<keyword evidence="10" id="KW-0413">Isomerase</keyword>
<dbReference type="InterPro" id="IPR006638">
    <property type="entry name" value="Elp3/MiaA/NifB-like_rSAM"/>
</dbReference>
<evidence type="ECO:0000256" key="10">
    <source>
        <dbReference type="ARBA" id="ARBA00023235"/>
    </source>
</evidence>
<dbReference type="SFLD" id="SFLDS00029">
    <property type="entry name" value="Radical_SAM"/>
    <property type="match status" value="1"/>
</dbReference>
<dbReference type="RefSeq" id="WP_322542059.1">
    <property type="nucleotide sequence ID" value="NZ_JAOBTT010000001.1"/>
</dbReference>
<dbReference type="CDD" id="cd01335">
    <property type="entry name" value="Radical_SAM"/>
    <property type="match status" value="1"/>
</dbReference>
<dbReference type="PROSITE" id="PS51918">
    <property type="entry name" value="RADICAL_SAM"/>
    <property type="match status" value="1"/>
</dbReference>
<evidence type="ECO:0000256" key="9">
    <source>
        <dbReference type="ARBA" id="ARBA00023014"/>
    </source>
</evidence>
<evidence type="ECO:0000259" key="11">
    <source>
        <dbReference type="PROSITE" id="PS51918"/>
    </source>
</evidence>
<comment type="caution">
    <text evidence="12">The sequence shown here is derived from an EMBL/GenBank/DDBJ whole genome shotgun (WGS) entry which is preliminary data.</text>
</comment>
<evidence type="ECO:0000256" key="8">
    <source>
        <dbReference type="ARBA" id="ARBA00023004"/>
    </source>
</evidence>
<dbReference type="InterPro" id="IPR007197">
    <property type="entry name" value="rSAM"/>
</dbReference>
<dbReference type="Proteomes" id="UP001288620">
    <property type="component" value="Unassembled WGS sequence"/>
</dbReference>
<keyword evidence="6" id="KW-0479">Metal-binding</keyword>
<evidence type="ECO:0000313" key="12">
    <source>
        <dbReference type="EMBL" id="MDZ7278035.1"/>
    </source>
</evidence>
<evidence type="ECO:0000256" key="7">
    <source>
        <dbReference type="ARBA" id="ARBA00022898"/>
    </source>
</evidence>
<organism evidence="12 13">
    <name type="scientific">Pantoea eucrina</name>
    <dbReference type="NCBI Taxonomy" id="472693"/>
    <lineage>
        <taxon>Bacteria</taxon>
        <taxon>Pseudomonadati</taxon>
        <taxon>Pseudomonadota</taxon>
        <taxon>Gammaproteobacteria</taxon>
        <taxon>Enterobacterales</taxon>
        <taxon>Erwiniaceae</taxon>
        <taxon>Pantoea</taxon>
    </lineage>
</organism>
<evidence type="ECO:0000256" key="4">
    <source>
        <dbReference type="ARBA" id="ARBA00022485"/>
    </source>
</evidence>
<dbReference type="PANTHER" id="PTHR30538:SF1">
    <property type="entry name" value="L-LYSINE 2,3-AMINOMUTASE"/>
    <property type="match status" value="1"/>
</dbReference>
<dbReference type="InterPro" id="IPR013785">
    <property type="entry name" value="Aldolase_TIM"/>
</dbReference>
<evidence type="ECO:0000256" key="3">
    <source>
        <dbReference type="ARBA" id="ARBA00008703"/>
    </source>
</evidence>
<feature type="domain" description="Radical SAM core" evidence="11">
    <location>
        <begin position="71"/>
        <end position="295"/>
    </location>
</feature>
<dbReference type="InterPro" id="IPR058240">
    <property type="entry name" value="rSAM_sf"/>
</dbReference>
<evidence type="ECO:0000256" key="1">
    <source>
        <dbReference type="ARBA" id="ARBA00001933"/>
    </source>
</evidence>
<gene>
    <name evidence="12" type="ORF">N4G40_07070</name>
</gene>
<dbReference type="Gene3D" id="3.20.20.70">
    <property type="entry name" value="Aldolase class I"/>
    <property type="match status" value="1"/>
</dbReference>
<comment type="cofactor">
    <cofactor evidence="1">
        <name>pyridoxal 5'-phosphate</name>
        <dbReference type="ChEBI" id="CHEBI:597326"/>
    </cofactor>
</comment>
<dbReference type="PANTHER" id="PTHR30538">
    <property type="entry name" value="LYSINE 2,3-AMINOMUTASE-RELATED"/>
    <property type="match status" value="1"/>
</dbReference>